<evidence type="ECO:0000313" key="19">
    <source>
        <dbReference type="Proteomes" id="UP000662754"/>
    </source>
</evidence>
<evidence type="ECO:0000256" key="10">
    <source>
        <dbReference type="ARBA" id="ARBA00023115"/>
    </source>
</evidence>
<dbReference type="PANTHER" id="PTHR33866:SF2">
    <property type="entry name" value="S-ADENOSYLMETHIONINE DECARBOXYLASE PROENZYME"/>
    <property type="match status" value="1"/>
</dbReference>
<proteinExistence type="inferred from homology"/>
<evidence type="ECO:0000256" key="11">
    <source>
        <dbReference type="ARBA" id="ARBA00023145"/>
    </source>
</evidence>
<dbReference type="Proteomes" id="UP000662754">
    <property type="component" value="Segment"/>
</dbReference>
<dbReference type="InterPro" id="IPR016067">
    <property type="entry name" value="S-AdoMet_deCO2ase_core"/>
</dbReference>
<comment type="subunit">
    <text evidence="3">Heterotetramer of two alpha and two beta chains arranged as a dimer of alpha/beta heterodimers.</text>
</comment>
<comment type="pathway">
    <text evidence="2">Amine and polyamine biosynthesis; S-adenosylmethioninamine biosynthesis; S-adenosylmethioninamine from S-adenosyl-L-methionine: step 1/1.</text>
</comment>
<keyword evidence="14" id="KW-0670">Pyruvate</keyword>
<keyword evidence="7" id="KW-0210">Decarboxylase</keyword>
<evidence type="ECO:0000256" key="17">
    <source>
        <dbReference type="ARBA" id="ARBA00061583"/>
    </source>
</evidence>
<dbReference type="HAMAP" id="MF_00464">
    <property type="entry name" value="AdoMetDC_1"/>
    <property type="match status" value="1"/>
</dbReference>
<comment type="function">
    <text evidence="16">Catalyzes the decarboxylation of S-adenosylmethionine to S-adenosylmethioninamine (dcAdoMet), the propylamine donor required for the synthesis of the polyamines spermine and spermidine from the diamine putrescine.</text>
</comment>
<dbReference type="InterPro" id="IPR017716">
    <property type="entry name" value="S-AdoMet_deCOase_pro-enz"/>
</dbReference>
<dbReference type="EC" id="4.1.1.50" evidence="4"/>
<dbReference type="KEGG" id="vg:77945572"/>
<dbReference type="InterPro" id="IPR042286">
    <property type="entry name" value="AdoMetDC_C"/>
</dbReference>
<dbReference type="GO" id="GO:0004014">
    <property type="term" value="F:adenosylmethionine decarboxylase activity"/>
    <property type="evidence" value="ECO:0007669"/>
    <property type="project" value="UniProtKB-EC"/>
</dbReference>
<keyword evidence="19" id="KW-1185">Reference proteome</keyword>
<evidence type="ECO:0000256" key="12">
    <source>
        <dbReference type="ARBA" id="ARBA00023239"/>
    </source>
</evidence>
<keyword evidence="9" id="KW-0745">Spermidine biosynthesis</keyword>
<keyword evidence="13" id="KW-0704">Schiff base</keyword>
<comment type="cofactor">
    <cofactor evidence="1">
        <name>pyruvate</name>
        <dbReference type="ChEBI" id="CHEBI:15361"/>
    </cofactor>
</comment>
<keyword evidence="10" id="KW-0620">Polyamine biosynthesis</keyword>
<comment type="catalytic activity">
    <reaction evidence="15">
        <text>S-adenosyl-L-methionine + H(+) = S-adenosyl 3-(methylsulfanyl)propylamine + CO2</text>
        <dbReference type="Rhea" id="RHEA:15981"/>
        <dbReference type="ChEBI" id="CHEBI:15378"/>
        <dbReference type="ChEBI" id="CHEBI:16526"/>
        <dbReference type="ChEBI" id="CHEBI:57443"/>
        <dbReference type="ChEBI" id="CHEBI:59789"/>
        <dbReference type="EC" id="4.1.1.50"/>
    </reaction>
</comment>
<evidence type="ECO:0000256" key="13">
    <source>
        <dbReference type="ARBA" id="ARBA00023270"/>
    </source>
</evidence>
<dbReference type="Gene3D" id="3.30.160.750">
    <property type="match status" value="1"/>
</dbReference>
<dbReference type="SUPFAM" id="SSF56276">
    <property type="entry name" value="S-adenosylmethionine decarboxylase"/>
    <property type="match status" value="1"/>
</dbReference>
<comment type="similarity">
    <text evidence="17">Belongs to the prokaryotic AdoMetDC family. Type 1 subfamily.</text>
</comment>
<evidence type="ECO:0000256" key="6">
    <source>
        <dbReference type="ARBA" id="ARBA00022691"/>
    </source>
</evidence>
<evidence type="ECO:0000256" key="8">
    <source>
        <dbReference type="ARBA" id="ARBA00022813"/>
    </source>
</evidence>
<name>A0A873WB03_9CAUD</name>
<reference evidence="18" key="1">
    <citation type="submission" date="2020-10" db="EMBL/GenBank/DDBJ databases">
        <title>The Isolation and Genome Sequence of a Novel Cyanophage S-H9-2 from the Yellow Sea, China.</title>
        <authorList>
            <person name="Jiang T."/>
            <person name="Luo L."/>
        </authorList>
    </citation>
    <scope>NUCLEOTIDE SEQUENCE</scope>
</reference>
<dbReference type="Pfam" id="PF02675">
    <property type="entry name" value="AdoMet_dc"/>
    <property type="match status" value="1"/>
</dbReference>
<keyword evidence="8" id="KW-0068">Autocatalytic cleavage</keyword>
<evidence type="ECO:0000256" key="7">
    <source>
        <dbReference type="ARBA" id="ARBA00022793"/>
    </source>
</evidence>
<evidence type="ECO:0000256" key="3">
    <source>
        <dbReference type="ARBA" id="ARBA00011601"/>
    </source>
</evidence>
<dbReference type="Gene3D" id="3.30.360.110">
    <property type="entry name" value="S-adenosylmethionine decarboxylase domain"/>
    <property type="match status" value="1"/>
</dbReference>
<evidence type="ECO:0000256" key="2">
    <source>
        <dbReference type="ARBA" id="ARBA00004911"/>
    </source>
</evidence>
<evidence type="ECO:0000256" key="14">
    <source>
        <dbReference type="ARBA" id="ARBA00023317"/>
    </source>
</evidence>
<dbReference type="GO" id="GO:0008295">
    <property type="term" value="P:spermidine biosynthetic process"/>
    <property type="evidence" value="ECO:0007669"/>
    <property type="project" value="UniProtKB-KW"/>
</dbReference>
<dbReference type="FunFam" id="3.30.360.110:FF:000001">
    <property type="entry name" value="S-adenosylmethionine decarboxylase proenzyme"/>
    <property type="match status" value="1"/>
</dbReference>
<dbReference type="NCBIfam" id="TIGR03330">
    <property type="entry name" value="SAM_DCase_Bsu"/>
    <property type="match status" value="1"/>
</dbReference>
<keyword evidence="6" id="KW-0949">S-adenosyl-L-methionine</keyword>
<sequence>MGEHYLLDLYQCDADKLNDEQLIKKLLHDAAYCAGMTILNTMTHKFYPQGVTGIVMLAESHISIHTWPEDRKAAVDVYTCGDCDSALACQIIRTQLDSKDFTIEHVKRG</sequence>
<evidence type="ECO:0000313" key="18">
    <source>
        <dbReference type="EMBL" id="QPB08417.1"/>
    </source>
</evidence>
<protein>
    <recommendedName>
        <fullName evidence="5">S-adenosylmethionine decarboxylase proenzyme</fullName>
        <ecNumber evidence="4">4.1.1.50</ecNumber>
    </recommendedName>
</protein>
<evidence type="ECO:0000256" key="15">
    <source>
        <dbReference type="ARBA" id="ARBA00048112"/>
    </source>
</evidence>
<accession>A0A873WB03</accession>
<dbReference type="GeneID" id="77945572"/>
<dbReference type="InterPro" id="IPR042284">
    <property type="entry name" value="AdoMetDC_N"/>
</dbReference>
<dbReference type="PANTHER" id="PTHR33866">
    <property type="entry name" value="S-ADENOSYLMETHIONINE DECARBOXYLASE PROENZYME"/>
    <property type="match status" value="1"/>
</dbReference>
<organism evidence="18 19">
    <name type="scientific">Synechococcus phage S-H9-2</name>
    <dbReference type="NCBI Taxonomy" id="2783669"/>
    <lineage>
        <taxon>Viruses</taxon>
        <taxon>Duplodnaviria</taxon>
        <taxon>Heunggongvirae</taxon>
        <taxon>Uroviricota</taxon>
        <taxon>Caudoviricetes</taxon>
        <taxon>Pantevenvirales</taxon>
        <taxon>Kyanoviridae</taxon>
        <taxon>Yushanluvirus</taxon>
        <taxon>Yushanluvirus satich</taxon>
    </lineage>
</organism>
<evidence type="ECO:0000256" key="16">
    <source>
        <dbReference type="ARBA" id="ARBA00056215"/>
    </source>
</evidence>
<keyword evidence="12" id="KW-0456">Lyase</keyword>
<evidence type="ECO:0000256" key="5">
    <source>
        <dbReference type="ARBA" id="ARBA00020217"/>
    </source>
</evidence>
<evidence type="ECO:0000256" key="9">
    <source>
        <dbReference type="ARBA" id="ARBA00023066"/>
    </source>
</evidence>
<evidence type="ECO:0000256" key="4">
    <source>
        <dbReference type="ARBA" id="ARBA00012357"/>
    </source>
</evidence>
<evidence type="ECO:0000256" key="1">
    <source>
        <dbReference type="ARBA" id="ARBA00001928"/>
    </source>
</evidence>
<keyword evidence="11" id="KW-0865">Zymogen</keyword>
<dbReference type="RefSeq" id="YP_010669402.1">
    <property type="nucleotide sequence ID" value="NC_070960.1"/>
</dbReference>
<dbReference type="EMBL" id="MW147367">
    <property type="protein sequence ID" value="QPB08417.1"/>
    <property type="molecule type" value="Genomic_DNA"/>
</dbReference>
<dbReference type="InterPro" id="IPR003826">
    <property type="entry name" value="AdoMetDC_fam_prok"/>
</dbReference>